<dbReference type="InterPro" id="IPR039377">
    <property type="entry name" value="Mn_catalase_dom"/>
</dbReference>
<sequence>MWIYEKKLEHPVKIKNPNAQLAKVIITQYGGPDGELAASIRYLSQRFSMVTPQAIATLNDIGTEELAHLEIVGSIVRQLSRGLSVEELKKSGLDAYFADHDSGIYPASAAGNPFTAAYIQSKGDPITDLYEDLAAEQKARSTYEYLITLCDDPDVIEPLKFLREREVVHFQRFGEALRIVQDYLKEPKLAVIQKPDCMKK</sequence>
<reference evidence="4 5" key="1">
    <citation type="submission" date="2022-04" db="EMBL/GenBank/DDBJ databases">
        <title>Genome sequence of C. roseum typestrain.</title>
        <authorList>
            <person name="Poehlein A."/>
            <person name="Schoch T."/>
            <person name="Duerre P."/>
            <person name="Daniel R."/>
        </authorList>
    </citation>
    <scope>NUCLEOTIDE SEQUENCE [LARGE SCALE GENOMIC DNA]</scope>
    <source>
        <strain evidence="4 5">DSM 7320</strain>
    </source>
</reference>
<dbReference type="CDD" id="cd01051">
    <property type="entry name" value="Mn_catalase"/>
    <property type="match status" value="1"/>
</dbReference>
<dbReference type="STRING" id="84029.CROST_29190"/>
<evidence type="ECO:0000256" key="2">
    <source>
        <dbReference type="PIRSR" id="PIRSR607760-1"/>
    </source>
</evidence>
<keyword evidence="3" id="KW-0106">Calcium</keyword>
<keyword evidence="2" id="KW-0464">Manganese</keyword>
<keyword evidence="4" id="KW-0575">Peroxidase</keyword>
<dbReference type="GO" id="GO:0004096">
    <property type="term" value="F:catalase activity"/>
    <property type="evidence" value="ECO:0007669"/>
    <property type="project" value="UniProtKB-EC"/>
</dbReference>
<comment type="cofactor">
    <cofactor evidence="3">
        <name>Ca(2+)</name>
        <dbReference type="ChEBI" id="CHEBI:29108"/>
    </cofactor>
    <text evidence="3">Binds 1 Ca(2+) ion per subunit.</text>
</comment>
<dbReference type="EC" id="1.11.1.6" evidence="4"/>
<gene>
    <name evidence="4" type="primary">ydbD_1</name>
    <name evidence="4" type="ORF">CROST_019020</name>
</gene>
<comment type="cofactor">
    <cofactor evidence="2">
        <name>Mn(2+)</name>
        <dbReference type="ChEBI" id="CHEBI:29035"/>
    </cofactor>
    <text evidence="2">Binds 2 manganese ions per subunit.</text>
</comment>
<protein>
    <submittedName>
        <fullName evidence="4">Manganese catalase</fullName>
        <ecNumber evidence="4">1.11.1.6</ecNumber>
    </submittedName>
</protein>
<evidence type="ECO:0000256" key="3">
    <source>
        <dbReference type="PIRSR" id="PIRSR607760-2"/>
    </source>
</evidence>
<proteinExistence type="inferred from homology"/>
<evidence type="ECO:0000313" key="4">
    <source>
        <dbReference type="EMBL" id="URZ11185.1"/>
    </source>
</evidence>
<comment type="similarity">
    <text evidence="1">Belongs to the manganese catalase family.</text>
</comment>
<keyword evidence="4" id="KW-0560">Oxidoreductase</keyword>
<feature type="binding site" evidence="2">
    <location>
        <position position="35"/>
    </location>
    <ligand>
        <name>Mn(2+)</name>
        <dbReference type="ChEBI" id="CHEBI:29035"/>
        <label>1</label>
    </ligand>
</feature>
<dbReference type="Pfam" id="PF05067">
    <property type="entry name" value="Mn_catalase"/>
    <property type="match status" value="1"/>
</dbReference>
<keyword evidence="5" id="KW-1185">Reference proteome</keyword>
<feature type="binding site" evidence="2">
    <location>
        <position position="169"/>
    </location>
    <ligand>
        <name>Mn(2+)</name>
        <dbReference type="ChEBI" id="CHEBI:29035"/>
        <label>1</label>
    </ligand>
</feature>
<dbReference type="InterPro" id="IPR012347">
    <property type="entry name" value="Ferritin-like"/>
</dbReference>
<accession>A0A1S8LQX7</accession>
<organism evidence="4 5">
    <name type="scientific">Clostridium felsineum</name>
    <dbReference type="NCBI Taxonomy" id="36839"/>
    <lineage>
        <taxon>Bacteria</taxon>
        <taxon>Bacillati</taxon>
        <taxon>Bacillota</taxon>
        <taxon>Clostridia</taxon>
        <taxon>Eubacteriales</taxon>
        <taxon>Clostridiaceae</taxon>
        <taxon>Clostridium</taxon>
    </lineage>
</organism>
<dbReference type="SUPFAM" id="SSF47240">
    <property type="entry name" value="Ferritin-like"/>
    <property type="match status" value="1"/>
</dbReference>
<dbReference type="KEGG" id="crw:CROST_019020"/>
<feature type="binding site" evidence="2">
    <location>
        <position position="136"/>
    </location>
    <ligand>
        <name>Mn(2+)</name>
        <dbReference type="ChEBI" id="CHEBI:29035"/>
        <label>1</label>
    </ligand>
</feature>
<dbReference type="Gene3D" id="1.20.1260.10">
    <property type="match status" value="1"/>
</dbReference>
<keyword evidence="2" id="KW-0479">Metal-binding</keyword>
<dbReference type="Proteomes" id="UP000190951">
    <property type="component" value="Chromosome"/>
</dbReference>
<dbReference type="EMBL" id="CP096983">
    <property type="protein sequence ID" value="URZ11185.1"/>
    <property type="molecule type" value="Genomic_DNA"/>
</dbReference>
<dbReference type="InterPro" id="IPR009078">
    <property type="entry name" value="Ferritin-like_SF"/>
</dbReference>
<dbReference type="AlphaFoldDB" id="A0A1S8LQX7"/>
<feature type="binding site" evidence="2">
    <location>
        <position position="68"/>
    </location>
    <ligand>
        <name>Mn(2+)</name>
        <dbReference type="ChEBI" id="CHEBI:29035"/>
        <label>1</label>
    </ligand>
</feature>
<dbReference type="GO" id="GO:0046872">
    <property type="term" value="F:metal ion binding"/>
    <property type="evidence" value="ECO:0007669"/>
    <property type="project" value="UniProtKB-KW"/>
</dbReference>
<dbReference type="InterPro" id="IPR007760">
    <property type="entry name" value="Mn_catalase"/>
</dbReference>
<dbReference type="RefSeq" id="WP_077835587.1">
    <property type="nucleotide sequence ID" value="NZ_CP096983.1"/>
</dbReference>
<feature type="binding site" evidence="3">
    <location>
        <position position="60"/>
    </location>
    <ligand>
        <name>Ca(2+)</name>
        <dbReference type="ChEBI" id="CHEBI:29108"/>
    </ligand>
</feature>
<evidence type="ECO:0000256" key="1">
    <source>
        <dbReference type="ARBA" id="ARBA00007644"/>
    </source>
</evidence>
<evidence type="ECO:0000313" key="5">
    <source>
        <dbReference type="Proteomes" id="UP000190951"/>
    </source>
</evidence>
<name>A0A1S8LQX7_9CLOT</name>
<feature type="binding site" evidence="2">
    <location>
        <position position="65"/>
    </location>
    <ligand>
        <name>Mn(2+)</name>
        <dbReference type="ChEBI" id="CHEBI:29035"/>
        <label>1</label>
    </ligand>
</feature>